<accession>A0ABU7ZL58</accession>
<dbReference type="PANTHER" id="PTHR12526">
    <property type="entry name" value="GLYCOSYLTRANSFERASE"/>
    <property type="match status" value="1"/>
</dbReference>
<sequence>MRILIVSQYFWPESFIINDVARTLALEGHEVTVATGKPNYPEGRIAPGYSRKGTVRELYAGSIEVLRVPLRPRGNAGVAGLSLNYLSFVLSGLLHFPRMLRGRSFDVVLFYGVSPLTSAIPAAFMAWRKKAHLAYWVQDIWPDSLAVTGFVTNRFILSAVRQLMRILYRCAGTILVQSEAFAGPVAECADARKIIYLPNPAPVEETQEGPLPAQLSKILDDCFPVVFAGNLGRAQSLETILEAARLLQHEPRIRFVIAGSGSEAQQLKAQAASAGLANFVLTGHIDRPLMPALFRRAGVLLVTLKNDPAMSMIVPSKVQAYMQAGKPIAAALNGEGARIIREAGCGLVVAAGDSKGLAESILTLSSLPVRKREAMRAAATGYFESHYQAAGVVRRLIAILESRMGVRQSEE</sequence>
<proteinExistence type="predicted"/>
<dbReference type="EMBL" id="JBAKBE010000003">
    <property type="protein sequence ID" value="MEH0095900.1"/>
    <property type="molecule type" value="Genomic_DNA"/>
</dbReference>
<evidence type="ECO:0000313" key="4">
    <source>
        <dbReference type="Proteomes" id="UP001380822"/>
    </source>
</evidence>
<comment type="caution">
    <text evidence="3">The sequence shown here is derived from an EMBL/GenBank/DDBJ whole genome shotgun (WGS) entry which is preliminary data.</text>
</comment>
<dbReference type="RefSeq" id="WP_334250713.1">
    <property type="nucleotide sequence ID" value="NZ_JBAKBE010000003.1"/>
</dbReference>
<name>A0ABU7ZL58_9HYPH</name>
<feature type="domain" description="Glycosyl transferase family 1" evidence="1">
    <location>
        <begin position="225"/>
        <end position="379"/>
    </location>
</feature>
<organism evidence="3 4">
    <name type="scientific">Pannonibacter anstelovis</name>
    <dbReference type="NCBI Taxonomy" id="3121537"/>
    <lineage>
        <taxon>Bacteria</taxon>
        <taxon>Pseudomonadati</taxon>
        <taxon>Pseudomonadota</taxon>
        <taxon>Alphaproteobacteria</taxon>
        <taxon>Hyphomicrobiales</taxon>
        <taxon>Stappiaceae</taxon>
        <taxon>Pannonibacter</taxon>
    </lineage>
</organism>
<keyword evidence="4" id="KW-1185">Reference proteome</keyword>
<dbReference type="SUPFAM" id="SSF53756">
    <property type="entry name" value="UDP-Glycosyltransferase/glycogen phosphorylase"/>
    <property type="match status" value="1"/>
</dbReference>
<dbReference type="Pfam" id="PF00534">
    <property type="entry name" value="Glycos_transf_1"/>
    <property type="match status" value="1"/>
</dbReference>
<gene>
    <name evidence="3" type="ORF">V6L76_06540</name>
</gene>
<dbReference type="InterPro" id="IPR028098">
    <property type="entry name" value="Glyco_trans_4-like_N"/>
</dbReference>
<dbReference type="Proteomes" id="UP001380822">
    <property type="component" value="Unassembled WGS sequence"/>
</dbReference>
<reference evidence="3 4" key="1">
    <citation type="submission" date="2024-02" db="EMBL/GenBank/DDBJ databases">
        <title>A new putative Pannonibacter species isolated from two cases of bloodstream infections in paediatric patients.</title>
        <authorList>
            <person name="Castellana S."/>
            <person name="De Laurentiis V."/>
            <person name="Grassi M."/>
            <person name="De Leonardis F."/>
            <person name="Mosca A."/>
            <person name="De Carlo C."/>
            <person name="Sparapano E."/>
            <person name="Ronga L."/>
            <person name="Santacroce L."/>
            <person name="Chironna M."/>
            <person name="De Robertis A."/>
            <person name="Bianco A."/>
            <person name="Del Sambro L."/>
            <person name="Capozzi L."/>
            <person name="Parisi A."/>
        </authorList>
    </citation>
    <scope>NUCLEOTIDE SEQUENCE [LARGE SCALE GENOMIC DNA]</scope>
    <source>
        <strain evidence="3 4">Pt2</strain>
    </source>
</reference>
<evidence type="ECO:0000313" key="3">
    <source>
        <dbReference type="EMBL" id="MEH0095900.1"/>
    </source>
</evidence>
<dbReference type="Gene3D" id="3.40.50.2000">
    <property type="entry name" value="Glycogen Phosphorylase B"/>
    <property type="match status" value="2"/>
</dbReference>
<feature type="domain" description="Glycosyltransferase subfamily 4-like N-terminal" evidence="2">
    <location>
        <begin position="18"/>
        <end position="199"/>
    </location>
</feature>
<dbReference type="CDD" id="cd03794">
    <property type="entry name" value="GT4_WbuB-like"/>
    <property type="match status" value="1"/>
</dbReference>
<protein>
    <submittedName>
        <fullName evidence="3">Glycosyltransferase family 4 protein</fullName>
    </submittedName>
</protein>
<evidence type="ECO:0000259" key="2">
    <source>
        <dbReference type="Pfam" id="PF13579"/>
    </source>
</evidence>
<evidence type="ECO:0000259" key="1">
    <source>
        <dbReference type="Pfam" id="PF00534"/>
    </source>
</evidence>
<dbReference type="Pfam" id="PF13579">
    <property type="entry name" value="Glyco_trans_4_4"/>
    <property type="match status" value="1"/>
</dbReference>
<dbReference type="InterPro" id="IPR001296">
    <property type="entry name" value="Glyco_trans_1"/>
</dbReference>